<evidence type="ECO:0000313" key="2">
    <source>
        <dbReference type="EMBL" id="ABP72980.1"/>
    </source>
</evidence>
<proteinExistence type="predicted"/>
<evidence type="ECO:0000256" key="1">
    <source>
        <dbReference type="SAM" id="MobiDB-lite"/>
    </source>
</evidence>
<dbReference type="KEGG" id="rsq:Rsph17025_4129"/>
<reference evidence="2" key="1">
    <citation type="submission" date="2007-04" db="EMBL/GenBank/DDBJ databases">
        <title>Complete sequence of plasmid pRSPA02 of Rhodobacter sphaeroides ATCC 17025.</title>
        <authorList>
            <consortium name="US DOE Joint Genome Institute"/>
            <person name="Copeland A."/>
            <person name="Lucas S."/>
            <person name="Lapidus A."/>
            <person name="Barry K."/>
            <person name="Detter J.C."/>
            <person name="Glavina del Rio T."/>
            <person name="Hammon N."/>
            <person name="Israni S."/>
            <person name="Dalin E."/>
            <person name="Tice H."/>
            <person name="Pitluck S."/>
            <person name="Chertkov O."/>
            <person name="Brettin T."/>
            <person name="Bruce D."/>
            <person name="Han C."/>
            <person name="Schmutz J."/>
            <person name="Larimer F."/>
            <person name="Land M."/>
            <person name="Hauser L."/>
            <person name="Kyrpides N."/>
            <person name="Kim E."/>
            <person name="Richardson P."/>
            <person name="Mackenzie C."/>
            <person name="Choudhary M."/>
            <person name="Donohue T.J."/>
            <person name="Kaplan S."/>
        </authorList>
    </citation>
    <scope>NUCLEOTIDE SEQUENCE [LARGE SCALE GENOMIC DNA]</scope>
    <source>
        <strain evidence="2">ATCC 17025</strain>
        <plasmid evidence="2">pRSPA02</plasmid>
    </source>
</reference>
<sequence>MPNFPDLATLNAWLEQRCLERWESAAHGTLPGTIAEVWAAEKTALMPVPPAFDGFVEQSKRVSPTCLISFDRTRYSIPASCAATGFRRPRPVAPRRPLADPGWPGTCSRPHGEGVRAARRRGGHRWRHRGRAPMAAGRRLPAPDPAGRVGRRSARTRSIQPMVGLNVRRTAQRA</sequence>
<feature type="compositionally biased region" description="Basic residues" evidence="1">
    <location>
        <begin position="117"/>
        <end position="131"/>
    </location>
</feature>
<protein>
    <submittedName>
        <fullName evidence="2">Uncharacterized protein</fullName>
    </submittedName>
</protein>
<name>A4X016_CERS5</name>
<keyword evidence="2" id="KW-0614">Plasmid</keyword>
<accession>A4X016</accession>
<feature type="region of interest" description="Disordered" evidence="1">
    <location>
        <begin position="86"/>
        <end position="174"/>
    </location>
</feature>
<dbReference type="EMBL" id="CP000663">
    <property type="protein sequence ID" value="ABP72980.1"/>
    <property type="molecule type" value="Genomic_DNA"/>
</dbReference>
<dbReference type="AlphaFoldDB" id="A4X016"/>
<gene>
    <name evidence="2" type="ordered locus">Rsph17025_4129</name>
</gene>
<organism evidence="2">
    <name type="scientific">Cereibacter sphaeroides (strain ATCC 17025 / ATH 2.4.3)</name>
    <name type="common">Rhodobacter sphaeroides</name>
    <dbReference type="NCBI Taxonomy" id="349102"/>
    <lineage>
        <taxon>Bacteria</taxon>
        <taxon>Pseudomonadati</taxon>
        <taxon>Pseudomonadota</taxon>
        <taxon>Alphaproteobacteria</taxon>
        <taxon>Rhodobacterales</taxon>
        <taxon>Paracoccaceae</taxon>
        <taxon>Cereibacter</taxon>
    </lineage>
</organism>
<dbReference type="HOGENOM" id="CLU_1538895_0_0_5"/>
<geneLocation type="plasmid" evidence="2">
    <name>pRSPA02</name>
</geneLocation>